<dbReference type="InParanoid" id="A0A2T3AMZ8"/>
<gene>
    <name evidence="1" type="ORF">BD289DRAFT_97120</name>
</gene>
<dbReference type="Proteomes" id="UP000241462">
    <property type="component" value="Unassembled WGS sequence"/>
</dbReference>
<dbReference type="EMBL" id="KZ678373">
    <property type="protein sequence ID" value="PSS03779.1"/>
    <property type="molecule type" value="Genomic_DNA"/>
</dbReference>
<dbReference type="AlphaFoldDB" id="A0A2T3AMZ8"/>
<proteinExistence type="predicted"/>
<organism evidence="1 2">
    <name type="scientific">Coniella lustricola</name>
    <dbReference type="NCBI Taxonomy" id="2025994"/>
    <lineage>
        <taxon>Eukaryota</taxon>
        <taxon>Fungi</taxon>
        <taxon>Dikarya</taxon>
        <taxon>Ascomycota</taxon>
        <taxon>Pezizomycotina</taxon>
        <taxon>Sordariomycetes</taxon>
        <taxon>Sordariomycetidae</taxon>
        <taxon>Diaporthales</taxon>
        <taxon>Schizoparmaceae</taxon>
        <taxon>Coniella</taxon>
    </lineage>
</organism>
<evidence type="ECO:0000313" key="2">
    <source>
        <dbReference type="Proteomes" id="UP000241462"/>
    </source>
</evidence>
<sequence>MTSWCNRAKCLINRLPMSRMRVLVCSLSSACCVVRARALFQYICNPALYVRNGATIACDLFQDPQPPIILTEICCTSTSTT</sequence>
<accession>A0A2T3AMZ8</accession>
<evidence type="ECO:0000313" key="1">
    <source>
        <dbReference type="EMBL" id="PSS03779.1"/>
    </source>
</evidence>
<keyword evidence="2" id="KW-1185">Reference proteome</keyword>
<protein>
    <submittedName>
        <fullName evidence="1">Uncharacterized protein</fullName>
    </submittedName>
</protein>
<name>A0A2T3AMZ8_9PEZI</name>
<reference evidence="1 2" key="1">
    <citation type="journal article" date="2018" name="Mycol. Prog.">
        <title>Coniella lustricola, a new species from submerged detritus.</title>
        <authorList>
            <person name="Raudabaugh D.B."/>
            <person name="Iturriaga T."/>
            <person name="Carver A."/>
            <person name="Mondo S."/>
            <person name="Pangilinan J."/>
            <person name="Lipzen A."/>
            <person name="He G."/>
            <person name="Amirebrahimi M."/>
            <person name="Grigoriev I.V."/>
            <person name="Miller A.N."/>
        </authorList>
    </citation>
    <scope>NUCLEOTIDE SEQUENCE [LARGE SCALE GENOMIC DNA]</scope>
    <source>
        <strain evidence="1 2">B22-T-1</strain>
    </source>
</reference>